<evidence type="ECO:0000256" key="3">
    <source>
        <dbReference type="ARBA" id="ARBA00021740"/>
    </source>
</evidence>
<dbReference type="Gene3D" id="3.30.450.20">
    <property type="entry name" value="PAS domain"/>
    <property type="match status" value="5"/>
</dbReference>
<evidence type="ECO:0000256" key="5">
    <source>
        <dbReference type="ARBA" id="ARBA00022553"/>
    </source>
</evidence>
<feature type="domain" description="PAC" evidence="18">
    <location>
        <begin position="479"/>
        <end position="531"/>
    </location>
</feature>
<feature type="domain" description="PAC" evidence="18">
    <location>
        <begin position="99"/>
        <end position="151"/>
    </location>
</feature>
<dbReference type="Pfam" id="PF00989">
    <property type="entry name" value="PAS"/>
    <property type="match status" value="2"/>
</dbReference>
<evidence type="ECO:0000256" key="6">
    <source>
        <dbReference type="ARBA" id="ARBA00022606"/>
    </source>
</evidence>
<dbReference type="EC" id="2.7.13.3" evidence="2"/>
<evidence type="ECO:0000256" key="14">
    <source>
        <dbReference type="ARBA" id="ARBA00022991"/>
    </source>
</evidence>
<dbReference type="PANTHER" id="PTHR41523">
    <property type="entry name" value="TWO-COMPONENT SYSTEM SENSOR PROTEIN"/>
    <property type="match status" value="1"/>
</dbReference>
<dbReference type="InterPro" id="IPR035965">
    <property type="entry name" value="PAS-like_dom_sf"/>
</dbReference>
<comment type="caution">
    <text evidence="19">The sequence shown here is derived from an EMBL/GenBank/DDBJ whole genome shotgun (WGS) entry which is preliminary data.</text>
</comment>
<dbReference type="PROSITE" id="PS50112">
    <property type="entry name" value="PAS"/>
    <property type="match status" value="4"/>
</dbReference>
<dbReference type="InterPro" id="IPR011102">
    <property type="entry name" value="Sig_transdc_His_kinase_HWE"/>
</dbReference>
<dbReference type="SUPFAM" id="SSF55785">
    <property type="entry name" value="PYP-like sensor domain (PAS domain)"/>
    <property type="match status" value="5"/>
</dbReference>
<keyword evidence="9" id="KW-0808">Transferase</keyword>
<dbReference type="InterPro" id="IPR013656">
    <property type="entry name" value="PAS_4"/>
</dbReference>
<dbReference type="InterPro" id="IPR000700">
    <property type="entry name" value="PAS-assoc_C"/>
</dbReference>
<feature type="domain" description="PAS" evidence="17">
    <location>
        <begin position="275"/>
        <end position="332"/>
    </location>
</feature>
<evidence type="ECO:0000259" key="18">
    <source>
        <dbReference type="PROSITE" id="PS50113"/>
    </source>
</evidence>
<evidence type="ECO:0000256" key="1">
    <source>
        <dbReference type="ARBA" id="ARBA00000085"/>
    </source>
</evidence>
<name>A0ABU8CW06_9HYPH</name>
<keyword evidence="6" id="KW-0716">Sensory transduction</keyword>
<feature type="domain" description="PAS" evidence="17">
    <location>
        <begin position="528"/>
        <end position="598"/>
    </location>
</feature>
<evidence type="ECO:0000256" key="10">
    <source>
        <dbReference type="ARBA" id="ARBA00022737"/>
    </source>
</evidence>
<dbReference type="SMART" id="SM00911">
    <property type="entry name" value="HWE_HK"/>
    <property type="match status" value="1"/>
</dbReference>
<evidence type="ECO:0000256" key="12">
    <source>
        <dbReference type="ARBA" id="ARBA00022777"/>
    </source>
</evidence>
<dbReference type="SMART" id="SM00086">
    <property type="entry name" value="PAC"/>
    <property type="match status" value="5"/>
</dbReference>
<sequence>MSNVEELRAIAPLTEYEAIVGGTPVLLDAIPGAVYVCDRDGWLMRYNAEAAELWGRRPSLQHPRERFCGSHRLYLVDGTALAHEDCPMAEAIRTGHATRNEEVTIERPDGTRFIALVNIRPLRDQRGEIQGAINCFQDISKQKQLEEEARQKADDLEDFFENAAIGLHIVSHDGIILRANKTELNLLGYAPEEYIGRHVAEFHADSSAIEEILGKLSCGERLDRYPASLRAKDGSAKHVMITSNSRFQDGRFLNTRCFTTDVTDVYEAESARRESDERLAATYQAATIGIAEADADGRLLRVNDALCRMLGRSREELLNLTFLDYTHPDDRDQDAGLYAQQVAGRIDSYALRKQASMADGTPVYLDVYSSSVRDAERKFRYGVRVLIDVTKAKYMEDRIRENEKHLSDLLEALPAAVYTTDAKGRITFFNKAAVEMAGRTPQVGDEWCVTWRLYRPDGTYLPHDECPMAVALKEDRAVRGEEAIAERPDGTRIPFIPYPTPLHDANGKLIGAINMLVDISDRKKAEEYSERLAAIVKFSDDAIISKDIHGMIQTWNSGAERLFGYEAAEVIGRPINLLIPPDRQDEEREILSRIRRGEHLEHLESIRVKKNGAPVEISLTVSPLRNAAGKIIGASKIARDITERRQEERRRQLLVNELNHRVKNTLATVQSLAGQTFRGERGSQSFKLFETRLVALARAHDLLTRESWEGADIHEILERSIHAIHPDSPNRIEISGPALRLRPKLALSLSMAFHELATNAVKYGALSTGAGRVVVHWDVKGTESDRSIRLLWTEYGGPPVKSPTRKGFGSRLLEQALARELGARAELSFPESGIIFALDGPVA</sequence>
<reference evidence="19 20" key="1">
    <citation type="submission" date="2024-01" db="EMBL/GenBank/DDBJ databases">
        <title>Draft genome sequences of three bacterial strains isolated from Acacia saligna represent a potential new species within the genus Rhizobium.</title>
        <authorList>
            <person name="Tambong J.T."/>
            <person name="Mnasri B."/>
        </authorList>
    </citation>
    <scope>NUCLEOTIDE SEQUENCE [LARGE SCALE GENOMIC DNA]</scope>
    <source>
        <strain evidence="19 20">1AS12I</strain>
    </source>
</reference>
<feature type="domain" description="PAS" evidence="17">
    <location>
        <begin position="152"/>
        <end position="202"/>
    </location>
</feature>
<evidence type="ECO:0000256" key="7">
    <source>
        <dbReference type="ARBA" id="ARBA00022630"/>
    </source>
</evidence>
<dbReference type="RefSeq" id="WP_335916701.1">
    <property type="nucleotide sequence ID" value="NZ_JBAMYB010000033.1"/>
</dbReference>
<evidence type="ECO:0000313" key="20">
    <source>
        <dbReference type="Proteomes" id="UP001531129"/>
    </source>
</evidence>
<keyword evidence="8" id="KW-0288">FMN</keyword>
<dbReference type="Pfam" id="PF13426">
    <property type="entry name" value="PAS_9"/>
    <property type="match status" value="1"/>
</dbReference>
<accession>A0ABU8CW06</accession>
<dbReference type="Gene3D" id="3.30.565.10">
    <property type="entry name" value="Histidine kinase-like ATPase, C-terminal domain"/>
    <property type="match status" value="1"/>
</dbReference>
<dbReference type="NCBIfam" id="TIGR00229">
    <property type="entry name" value="sensory_box"/>
    <property type="match status" value="5"/>
</dbReference>
<evidence type="ECO:0000256" key="11">
    <source>
        <dbReference type="ARBA" id="ARBA00022741"/>
    </source>
</evidence>
<keyword evidence="13" id="KW-0067">ATP-binding</keyword>
<keyword evidence="14" id="KW-0157">Chromophore</keyword>
<proteinExistence type="predicted"/>
<evidence type="ECO:0000313" key="19">
    <source>
        <dbReference type="EMBL" id="MEI1253007.1"/>
    </source>
</evidence>
<dbReference type="Pfam" id="PF07536">
    <property type="entry name" value="HWE_HK"/>
    <property type="match status" value="1"/>
</dbReference>
<dbReference type="Pfam" id="PF08448">
    <property type="entry name" value="PAS_4"/>
    <property type="match status" value="2"/>
</dbReference>
<keyword evidence="15" id="KW-0843">Virulence</keyword>
<dbReference type="PROSITE" id="PS50113">
    <property type="entry name" value="PAC"/>
    <property type="match status" value="4"/>
</dbReference>
<evidence type="ECO:0000259" key="17">
    <source>
        <dbReference type="PROSITE" id="PS50112"/>
    </source>
</evidence>
<gene>
    <name evidence="19" type="ORF">V8Q02_34215</name>
</gene>
<keyword evidence="16" id="KW-0675">Receptor</keyword>
<evidence type="ECO:0000256" key="9">
    <source>
        <dbReference type="ARBA" id="ARBA00022679"/>
    </source>
</evidence>
<keyword evidence="12" id="KW-0418">Kinase</keyword>
<dbReference type="InterPro" id="IPR001610">
    <property type="entry name" value="PAC"/>
</dbReference>
<dbReference type="Proteomes" id="UP001531129">
    <property type="component" value="Unassembled WGS sequence"/>
</dbReference>
<keyword evidence="20" id="KW-1185">Reference proteome</keyword>
<feature type="domain" description="PAC" evidence="18">
    <location>
        <begin position="601"/>
        <end position="653"/>
    </location>
</feature>
<evidence type="ECO:0000256" key="15">
    <source>
        <dbReference type="ARBA" id="ARBA00023026"/>
    </source>
</evidence>
<dbReference type="EMBL" id="JBAMYC010000035">
    <property type="protein sequence ID" value="MEI1253007.1"/>
    <property type="molecule type" value="Genomic_DNA"/>
</dbReference>
<keyword evidence="10" id="KW-0677">Repeat</keyword>
<evidence type="ECO:0000256" key="13">
    <source>
        <dbReference type="ARBA" id="ARBA00022840"/>
    </source>
</evidence>
<evidence type="ECO:0000256" key="8">
    <source>
        <dbReference type="ARBA" id="ARBA00022643"/>
    </source>
</evidence>
<feature type="domain" description="PAC" evidence="18">
    <location>
        <begin position="349"/>
        <end position="401"/>
    </location>
</feature>
<protein>
    <recommendedName>
        <fullName evidence="3">Blue-light-activated histidine kinase</fullName>
        <ecNumber evidence="2">2.7.13.3</ecNumber>
    </recommendedName>
</protein>
<dbReference type="PANTHER" id="PTHR41523:SF8">
    <property type="entry name" value="ETHYLENE RESPONSE SENSOR PROTEIN"/>
    <property type="match status" value="1"/>
</dbReference>
<dbReference type="SMART" id="SM00091">
    <property type="entry name" value="PAS"/>
    <property type="match status" value="5"/>
</dbReference>
<evidence type="ECO:0000256" key="2">
    <source>
        <dbReference type="ARBA" id="ARBA00012438"/>
    </source>
</evidence>
<dbReference type="CDD" id="cd00130">
    <property type="entry name" value="PAS"/>
    <property type="match status" value="5"/>
</dbReference>
<feature type="domain" description="PAS" evidence="17">
    <location>
        <begin position="402"/>
        <end position="442"/>
    </location>
</feature>
<evidence type="ECO:0000256" key="16">
    <source>
        <dbReference type="ARBA" id="ARBA00023170"/>
    </source>
</evidence>
<organism evidence="19 20">
    <name type="scientific">Rhizobium aouanii</name>
    <dbReference type="NCBI Taxonomy" id="3118145"/>
    <lineage>
        <taxon>Bacteria</taxon>
        <taxon>Pseudomonadati</taxon>
        <taxon>Pseudomonadota</taxon>
        <taxon>Alphaproteobacteria</taxon>
        <taxon>Hyphomicrobiales</taxon>
        <taxon>Rhizobiaceae</taxon>
        <taxon>Rhizobium/Agrobacterium group</taxon>
        <taxon>Rhizobium</taxon>
    </lineage>
</organism>
<keyword evidence="4" id="KW-0600">Photoreceptor protein</keyword>
<keyword evidence="11" id="KW-0547">Nucleotide-binding</keyword>
<dbReference type="InterPro" id="IPR036890">
    <property type="entry name" value="HATPase_C_sf"/>
</dbReference>
<keyword evidence="5" id="KW-0597">Phosphoprotein</keyword>
<keyword evidence="7" id="KW-0285">Flavoprotein</keyword>
<evidence type="ECO:0000256" key="4">
    <source>
        <dbReference type="ARBA" id="ARBA00022543"/>
    </source>
</evidence>
<comment type="catalytic activity">
    <reaction evidence="1">
        <text>ATP + protein L-histidine = ADP + protein N-phospho-L-histidine.</text>
        <dbReference type="EC" id="2.7.13.3"/>
    </reaction>
</comment>
<dbReference type="InterPro" id="IPR000014">
    <property type="entry name" value="PAS"/>
</dbReference>
<dbReference type="InterPro" id="IPR013767">
    <property type="entry name" value="PAS_fold"/>
</dbReference>